<keyword evidence="4 6" id="KW-0862">Zinc</keyword>
<dbReference type="InterPro" id="IPR013647">
    <property type="entry name" value="OligopepF_N_dom"/>
</dbReference>
<evidence type="ECO:0000313" key="9">
    <source>
        <dbReference type="EMBL" id="MBC5627622.1"/>
    </source>
</evidence>
<keyword evidence="10" id="KW-1185">Reference proteome</keyword>
<dbReference type="Pfam" id="PF01432">
    <property type="entry name" value="Peptidase_M3"/>
    <property type="match status" value="1"/>
</dbReference>
<keyword evidence="2 6" id="KW-0479">Metal-binding</keyword>
<dbReference type="SUPFAM" id="SSF55486">
    <property type="entry name" value="Metalloproteases ('zincins'), catalytic domain"/>
    <property type="match status" value="1"/>
</dbReference>
<dbReference type="Proteomes" id="UP000596929">
    <property type="component" value="Unassembled WGS sequence"/>
</dbReference>
<gene>
    <name evidence="9" type="ORF">H8S20_01800</name>
</gene>
<proteinExistence type="inferred from homology"/>
<dbReference type="InterPro" id="IPR034006">
    <property type="entry name" value="M3B_PepF_2"/>
</dbReference>
<evidence type="ECO:0000256" key="4">
    <source>
        <dbReference type="ARBA" id="ARBA00022833"/>
    </source>
</evidence>
<dbReference type="PANTHER" id="PTHR34217">
    <property type="entry name" value="METAL-DEPENDENT CARBOXYPEPTIDASE"/>
    <property type="match status" value="1"/>
</dbReference>
<keyword evidence="3 6" id="KW-0378">Hydrolase</keyword>
<dbReference type="InterPro" id="IPR011977">
    <property type="entry name" value="Pept_M3B_clade3"/>
</dbReference>
<dbReference type="EMBL" id="JACOOO010000002">
    <property type="protein sequence ID" value="MBC5627622.1"/>
    <property type="molecule type" value="Genomic_DNA"/>
</dbReference>
<dbReference type="InterPro" id="IPR001567">
    <property type="entry name" value="Pept_M3A_M3B_dom"/>
</dbReference>
<dbReference type="Gene3D" id="1.10.1370.20">
    <property type="entry name" value="Oligoendopeptidase f, C-terminal domain"/>
    <property type="match status" value="1"/>
</dbReference>
<comment type="similarity">
    <text evidence="6">Belongs to the peptidase M3 family.</text>
</comment>
<dbReference type="Gene3D" id="1.20.140.70">
    <property type="entry name" value="Oligopeptidase f, N-terminal domain"/>
    <property type="match status" value="1"/>
</dbReference>
<evidence type="ECO:0000256" key="2">
    <source>
        <dbReference type="ARBA" id="ARBA00022723"/>
    </source>
</evidence>
<protein>
    <submittedName>
        <fullName evidence="9">M3 family oligoendopeptidase</fullName>
    </submittedName>
</protein>
<comment type="caution">
    <text evidence="9">The sequence shown here is derived from an EMBL/GenBank/DDBJ whole genome shotgun (WGS) entry which is preliminary data.</text>
</comment>
<evidence type="ECO:0000256" key="3">
    <source>
        <dbReference type="ARBA" id="ARBA00022801"/>
    </source>
</evidence>
<comment type="cofactor">
    <cofactor evidence="6">
        <name>Zn(2+)</name>
        <dbReference type="ChEBI" id="CHEBI:29105"/>
    </cofactor>
    <text evidence="6">Binds 1 zinc ion.</text>
</comment>
<dbReference type="PANTHER" id="PTHR34217:SF1">
    <property type="entry name" value="CARBOXYPEPTIDASE 1"/>
    <property type="match status" value="1"/>
</dbReference>
<feature type="domain" description="Peptidase M3A/M3B catalytic" evidence="7">
    <location>
        <begin position="195"/>
        <end position="575"/>
    </location>
</feature>
<reference evidence="9 10" key="1">
    <citation type="submission" date="2020-08" db="EMBL/GenBank/DDBJ databases">
        <title>Genome public.</title>
        <authorList>
            <person name="Liu C."/>
            <person name="Sun Q."/>
        </authorList>
    </citation>
    <scope>NUCLEOTIDE SEQUENCE [LARGE SCALE GENOMIC DNA]</scope>
    <source>
        <strain evidence="9 10">NSJ-6</strain>
    </source>
</reference>
<dbReference type="Pfam" id="PF08439">
    <property type="entry name" value="Peptidase_M3_N"/>
    <property type="match status" value="1"/>
</dbReference>
<organism evidence="9 10">
    <name type="scientific">Clostridium hominis</name>
    <dbReference type="NCBI Taxonomy" id="2763036"/>
    <lineage>
        <taxon>Bacteria</taxon>
        <taxon>Bacillati</taxon>
        <taxon>Bacillota</taxon>
        <taxon>Clostridia</taxon>
        <taxon>Eubacteriales</taxon>
        <taxon>Clostridiaceae</taxon>
        <taxon>Clostridium</taxon>
    </lineage>
</organism>
<dbReference type="InterPro" id="IPR001333">
    <property type="entry name" value="Peptidase_M32_Taq"/>
</dbReference>
<accession>A0ABR7D8I0</accession>
<dbReference type="InterPro" id="IPR042088">
    <property type="entry name" value="OligoPept_F_C"/>
</dbReference>
<evidence type="ECO:0000256" key="6">
    <source>
        <dbReference type="RuleBase" id="RU003435"/>
    </source>
</evidence>
<evidence type="ECO:0000259" key="7">
    <source>
        <dbReference type="Pfam" id="PF01432"/>
    </source>
</evidence>
<evidence type="ECO:0000256" key="5">
    <source>
        <dbReference type="ARBA" id="ARBA00023049"/>
    </source>
</evidence>
<evidence type="ECO:0000256" key="1">
    <source>
        <dbReference type="ARBA" id="ARBA00022670"/>
    </source>
</evidence>
<keyword evidence="1 6" id="KW-0645">Protease</keyword>
<evidence type="ECO:0000313" key="10">
    <source>
        <dbReference type="Proteomes" id="UP000596929"/>
    </source>
</evidence>
<evidence type="ECO:0000259" key="8">
    <source>
        <dbReference type="Pfam" id="PF08439"/>
    </source>
</evidence>
<keyword evidence="5 6" id="KW-0482">Metalloprotease</keyword>
<dbReference type="RefSeq" id="WP_186859170.1">
    <property type="nucleotide sequence ID" value="NZ_JACOOO010000002.1"/>
</dbReference>
<dbReference type="NCBIfam" id="TIGR02290">
    <property type="entry name" value="M3_fam_3"/>
    <property type="match status" value="1"/>
</dbReference>
<feature type="domain" description="Oligopeptidase F N-terminal" evidence="8">
    <location>
        <begin position="114"/>
        <end position="170"/>
    </location>
</feature>
<sequence>MELKWSLKELYKSFDSEEFKSDLEKVDSLICNLNLWVEKITESKDNSIEKLEEYIDYYTDIENLVNRVGAFIHLTISADTTNTIALKYSDILDDKLTNIVEADTKLNKWISSLDNLDRIIESSDKLKEHKFILTSIVDKAKYLLSDKEENIIANMQNTGSNAWLKLKNNLISNHKVTIEDDGEVKELPLTVVLNMAYDKDKDVRKKAYLAEIESYKKIEDGVAAALNSIKGEVLTICKLRGYESPLEQTLINSRMDKESLDAMLSAMKEAMPTFRKYLRRKAEMLGYKNGLPFYEMYAPVIDKDMEFSYEEGAKFVEKNFRTFSNNLADFAKKAVKNNWIDVYPREGKVGGAFCSNLHFIGESRFLLNYGNTFSDVVTMAHELGHGFHGECLKNESALNSDYPMPIAETASTFCETIIKKAAIKEADKEEALSILESEISDSTQVIVDIYSRFLFESWFFEKRKESALSVDEIKDLMIKAQKEAYGEGLDPEYLHPYMWTWKPHYYYVDSNFYNFPYAFGLLFAKGLYAEYLKRGDSFPKEYENLLSITGKNKIADVTKVMGIDIHNKDFWRSSLKTIEEDIENFIELSK</sequence>
<name>A0ABR7D8I0_9CLOT</name>
<dbReference type="CDD" id="cd09607">
    <property type="entry name" value="M3B_PepF"/>
    <property type="match status" value="1"/>
</dbReference>